<sequence>MATPPIQMLNLMNLAMWMIRILTWRVQAKVLNCQLHDNHSSIAAVNSDHNFINPHLPSSGHQHGGVHVHDAGNLSIPTPWHMISQQSMQPPDPDPHSRISDGAQDIARESIHDPYDRFRLGTSLNVHRADEEDPLERFLHMTDQHNMLNTSDLLSNSHNLSPGPSSTNDLSSGSTGNSIQPLIPHSAQFDAFYPLPFPLSFAGSSQRSERHRHARPPSTMPYFIPRAVLPSEPTASSPVQPVVAAPAALLAPALPPEPMAMQPEIMPAAQCFDPTDNTNAESQNVPVTGVMQCFDTTNRRVKVRGEIKLRVGYNEFNQIRGFKTKSSVARALSLSLRQIRTGLGQALNTVD</sequence>
<feature type="region of interest" description="Disordered" evidence="1">
    <location>
        <begin position="151"/>
        <end position="182"/>
    </location>
</feature>
<keyword evidence="2" id="KW-0732">Signal</keyword>
<feature type="compositionally biased region" description="Polar residues" evidence="1">
    <location>
        <begin position="151"/>
        <end position="180"/>
    </location>
</feature>
<dbReference type="AlphaFoldDB" id="A0A0C9ZC26"/>
<proteinExistence type="predicted"/>
<name>A0A0C9ZC26_9AGAM</name>
<dbReference type="HOGENOM" id="CLU_790301_0_0_1"/>
<evidence type="ECO:0000313" key="4">
    <source>
        <dbReference type="Proteomes" id="UP000054485"/>
    </source>
</evidence>
<accession>A0A0C9ZC26</accession>
<feature type="chain" id="PRO_5002207060" evidence="2">
    <location>
        <begin position="29"/>
        <end position="351"/>
    </location>
</feature>
<dbReference type="InParanoid" id="A0A0C9ZC26"/>
<evidence type="ECO:0000313" key="3">
    <source>
        <dbReference type="EMBL" id="KIK35065.1"/>
    </source>
</evidence>
<organism evidence="3 4">
    <name type="scientific">Suillus luteus UH-Slu-Lm8-n1</name>
    <dbReference type="NCBI Taxonomy" id="930992"/>
    <lineage>
        <taxon>Eukaryota</taxon>
        <taxon>Fungi</taxon>
        <taxon>Dikarya</taxon>
        <taxon>Basidiomycota</taxon>
        <taxon>Agaricomycotina</taxon>
        <taxon>Agaricomycetes</taxon>
        <taxon>Agaricomycetidae</taxon>
        <taxon>Boletales</taxon>
        <taxon>Suillineae</taxon>
        <taxon>Suillaceae</taxon>
        <taxon>Suillus</taxon>
    </lineage>
</organism>
<evidence type="ECO:0000256" key="1">
    <source>
        <dbReference type="SAM" id="MobiDB-lite"/>
    </source>
</evidence>
<feature type="signal peptide" evidence="2">
    <location>
        <begin position="1"/>
        <end position="28"/>
    </location>
</feature>
<reference evidence="4" key="2">
    <citation type="submission" date="2015-01" db="EMBL/GenBank/DDBJ databases">
        <title>Evolutionary Origins and Diversification of the Mycorrhizal Mutualists.</title>
        <authorList>
            <consortium name="DOE Joint Genome Institute"/>
            <consortium name="Mycorrhizal Genomics Consortium"/>
            <person name="Kohler A."/>
            <person name="Kuo A."/>
            <person name="Nagy L.G."/>
            <person name="Floudas D."/>
            <person name="Copeland A."/>
            <person name="Barry K.W."/>
            <person name="Cichocki N."/>
            <person name="Veneault-Fourrey C."/>
            <person name="LaButti K."/>
            <person name="Lindquist E.A."/>
            <person name="Lipzen A."/>
            <person name="Lundell T."/>
            <person name="Morin E."/>
            <person name="Murat C."/>
            <person name="Riley R."/>
            <person name="Ohm R."/>
            <person name="Sun H."/>
            <person name="Tunlid A."/>
            <person name="Henrissat B."/>
            <person name="Grigoriev I.V."/>
            <person name="Hibbett D.S."/>
            <person name="Martin F."/>
        </authorList>
    </citation>
    <scope>NUCLEOTIDE SEQUENCE [LARGE SCALE GENOMIC DNA]</scope>
    <source>
        <strain evidence="4">UH-Slu-Lm8-n1</strain>
    </source>
</reference>
<reference evidence="3 4" key="1">
    <citation type="submission" date="2014-04" db="EMBL/GenBank/DDBJ databases">
        <authorList>
            <consortium name="DOE Joint Genome Institute"/>
            <person name="Kuo A."/>
            <person name="Ruytinx J."/>
            <person name="Rineau F."/>
            <person name="Colpaert J."/>
            <person name="Kohler A."/>
            <person name="Nagy L.G."/>
            <person name="Floudas D."/>
            <person name="Copeland A."/>
            <person name="Barry K.W."/>
            <person name="Cichocki N."/>
            <person name="Veneault-Fourrey C."/>
            <person name="LaButti K."/>
            <person name="Lindquist E.A."/>
            <person name="Lipzen A."/>
            <person name="Lundell T."/>
            <person name="Morin E."/>
            <person name="Murat C."/>
            <person name="Sun H."/>
            <person name="Tunlid A."/>
            <person name="Henrissat B."/>
            <person name="Grigoriev I.V."/>
            <person name="Hibbett D.S."/>
            <person name="Martin F."/>
            <person name="Nordberg H.P."/>
            <person name="Cantor M.N."/>
            <person name="Hua S.X."/>
        </authorList>
    </citation>
    <scope>NUCLEOTIDE SEQUENCE [LARGE SCALE GENOMIC DNA]</scope>
    <source>
        <strain evidence="3 4">UH-Slu-Lm8-n1</strain>
    </source>
</reference>
<evidence type="ECO:0000256" key="2">
    <source>
        <dbReference type="SAM" id="SignalP"/>
    </source>
</evidence>
<protein>
    <submittedName>
        <fullName evidence="3">Uncharacterized protein</fullName>
    </submittedName>
</protein>
<dbReference type="Proteomes" id="UP000054485">
    <property type="component" value="Unassembled WGS sequence"/>
</dbReference>
<gene>
    <name evidence="3" type="ORF">CY34DRAFT_110043</name>
</gene>
<keyword evidence="4" id="KW-1185">Reference proteome</keyword>
<dbReference type="EMBL" id="KN835667">
    <property type="protein sequence ID" value="KIK35065.1"/>
    <property type="molecule type" value="Genomic_DNA"/>
</dbReference>